<dbReference type="PANTHER" id="PTHR33406">
    <property type="entry name" value="MEMBRANE PROTEIN MJ1562-RELATED"/>
    <property type="match status" value="1"/>
</dbReference>
<organism evidence="8 9">
    <name type="scientific">Panacagrimonas perspica</name>
    <dbReference type="NCBI Taxonomy" id="381431"/>
    <lineage>
        <taxon>Bacteria</taxon>
        <taxon>Pseudomonadati</taxon>
        <taxon>Pseudomonadota</taxon>
        <taxon>Gammaproteobacteria</taxon>
        <taxon>Nevskiales</taxon>
        <taxon>Nevskiaceae</taxon>
        <taxon>Panacagrimonas</taxon>
    </lineage>
</organism>
<evidence type="ECO:0000259" key="7">
    <source>
        <dbReference type="PROSITE" id="PS50156"/>
    </source>
</evidence>
<dbReference type="Gene3D" id="1.20.1640.10">
    <property type="entry name" value="Multidrug efflux transporter AcrB transmembrane domain"/>
    <property type="match status" value="2"/>
</dbReference>
<feature type="transmembrane region" description="Helical" evidence="6">
    <location>
        <begin position="433"/>
        <end position="452"/>
    </location>
</feature>
<dbReference type="AlphaFoldDB" id="A0A4R7PAS9"/>
<dbReference type="PANTHER" id="PTHR33406:SF10">
    <property type="entry name" value="SSD DOMAIN-CONTAINING PROTEIN"/>
    <property type="match status" value="1"/>
</dbReference>
<feature type="transmembrane region" description="Helical" evidence="6">
    <location>
        <begin position="751"/>
        <end position="770"/>
    </location>
</feature>
<dbReference type="RefSeq" id="WP_246051490.1">
    <property type="nucleotide sequence ID" value="NZ_MWIN01000022.1"/>
</dbReference>
<evidence type="ECO:0000256" key="5">
    <source>
        <dbReference type="ARBA" id="ARBA00023136"/>
    </source>
</evidence>
<gene>
    <name evidence="8" type="ORF">DFR24_0513</name>
</gene>
<feature type="transmembrane region" description="Helical" evidence="6">
    <location>
        <begin position="362"/>
        <end position="383"/>
    </location>
</feature>
<evidence type="ECO:0000256" key="1">
    <source>
        <dbReference type="ARBA" id="ARBA00004651"/>
    </source>
</evidence>
<feature type="domain" description="SSD" evidence="7">
    <location>
        <begin position="299"/>
        <end position="458"/>
    </location>
</feature>
<keyword evidence="2" id="KW-1003">Cell membrane</keyword>
<protein>
    <submittedName>
        <fullName evidence="8">Putative RND superfamily exporter protein</fullName>
    </submittedName>
</protein>
<feature type="transmembrane region" description="Helical" evidence="6">
    <location>
        <begin position="791"/>
        <end position="814"/>
    </location>
</feature>
<dbReference type="InterPro" id="IPR000731">
    <property type="entry name" value="SSD"/>
</dbReference>
<evidence type="ECO:0000313" key="9">
    <source>
        <dbReference type="Proteomes" id="UP000295341"/>
    </source>
</evidence>
<feature type="transmembrane region" description="Helical" evidence="6">
    <location>
        <begin position="331"/>
        <end position="356"/>
    </location>
</feature>
<comment type="caution">
    <text evidence="8">The sequence shown here is derived from an EMBL/GenBank/DDBJ whole genome shotgun (WGS) entry which is preliminary data.</text>
</comment>
<dbReference type="GO" id="GO:0005886">
    <property type="term" value="C:plasma membrane"/>
    <property type="evidence" value="ECO:0007669"/>
    <property type="project" value="UniProtKB-SubCell"/>
</dbReference>
<keyword evidence="5 6" id="KW-0472">Membrane</keyword>
<dbReference type="SUPFAM" id="SSF82866">
    <property type="entry name" value="Multidrug efflux transporter AcrB transmembrane domain"/>
    <property type="match status" value="2"/>
</dbReference>
<accession>A0A4R7PAS9</accession>
<name>A0A4R7PAS9_9GAMM</name>
<feature type="transmembrane region" description="Helical" evidence="6">
    <location>
        <begin position="492"/>
        <end position="510"/>
    </location>
</feature>
<dbReference type="Pfam" id="PF03176">
    <property type="entry name" value="MMPL"/>
    <property type="match status" value="1"/>
</dbReference>
<evidence type="ECO:0000313" key="8">
    <source>
        <dbReference type="EMBL" id="TDU31154.1"/>
    </source>
</evidence>
<evidence type="ECO:0000256" key="3">
    <source>
        <dbReference type="ARBA" id="ARBA00022692"/>
    </source>
</evidence>
<dbReference type="PROSITE" id="PS50156">
    <property type="entry name" value="SSD"/>
    <property type="match status" value="1"/>
</dbReference>
<dbReference type="EMBL" id="SOBT01000008">
    <property type="protein sequence ID" value="TDU31154.1"/>
    <property type="molecule type" value="Genomic_DNA"/>
</dbReference>
<dbReference type="InterPro" id="IPR053958">
    <property type="entry name" value="HMGCR/SNAP/NPC1-like_SSD"/>
</dbReference>
<proteinExistence type="predicted"/>
<evidence type="ECO:0000256" key="4">
    <source>
        <dbReference type="ARBA" id="ARBA00022989"/>
    </source>
</evidence>
<reference evidence="8 9" key="1">
    <citation type="submission" date="2019-03" db="EMBL/GenBank/DDBJ databases">
        <title>Genomic Encyclopedia of Type Strains, Phase IV (KMG-IV): sequencing the most valuable type-strain genomes for metagenomic binning, comparative biology and taxonomic classification.</title>
        <authorList>
            <person name="Goeker M."/>
        </authorList>
    </citation>
    <scope>NUCLEOTIDE SEQUENCE [LARGE SCALE GENOMIC DNA]</scope>
    <source>
        <strain evidence="8 9">DSM 26377</strain>
    </source>
</reference>
<feature type="transmembrane region" description="Helical" evidence="6">
    <location>
        <begin position="699"/>
        <end position="716"/>
    </location>
</feature>
<evidence type="ECO:0000256" key="2">
    <source>
        <dbReference type="ARBA" id="ARBA00022475"/>
    </source>
</evidence>
<dbReference type="InterPro" id="IPR004869">
    <property type="entry name" value="MMPL_dom"/>
</dbReference>
<dbReference type="Proteomes" id="UP000295341">
    <property type="component" value="Unassembled WGS sequence"/>
</dbReference>
<feature type="transmembrane region" description="Helical" evidence="6">
    <location>
        <begin position="826"/>
        <end position="850"/>
    </location>
</feature>
<keyword evidence="3 6" id="KW-0812">Transmembrane</keyword>
<keyword evidence="9" id="KW-1185">Reference proteome</keyword>
<dbReference type="Pfam" id="PF12349">
    <property type="entry name" value="Sterol-sensing"/>
    <property type="match status" value="1"/>
</dbReference>
<feature type="transmembrane region" description="Helical" evidence="6">
    <location>
        <begin position="20"/>
        <end position="39"/>
    </location>
</feature>
<dbReference type="InterPro" id="IPR050545">
    <property type="entry name" value="Mycobact_MmpL"/>
</dbReference>
<feature type="transmembrane region" description="Helical" evidence="6">
    <location>
        <begin position="723"/>
        <end position="745"/>
    </location>
</feature>
<keyword evidence="4 6" id="KW-1133">Transmembrane helix</keyword>
<sequence length="858" mass="93720">MSAAAGRMERVVDGFARRLVAWRHPLSVLFFAMTVFFGWSATRVQLDPGFLKLIPIEHPYMRTMMDYMRDFSGANTLLVNVRWKGEGEIYNKPFMDALQKTTDEVFFIPGINRTKVSSIFTPSTYYIEITEDGFNGAPVVPPRYSGQPEELEEIRKNVRLSGQIGLLVANDLKAAMIRADLQDYDPSKGQEGQRVDYWEVQARLSEIRGRFENPNKYVYKMKADSGPFKAGETVLEGFVDYGPLLRFNSFKVLKTAEGADGAESYTLRGDELDVEIVKNPEFNPDIEVNVIGFARLLGDVIMGLLGVFAFFALAFVITLALLFGYTRSLKLTLVAMVVALLPVLWLVGILPMIGFGVDPMSILVPFLIFSIGVSHAVQMTNAWRQEVVAGASANDASRAAFSKLFIPGAVALLTNALGFAVIMFIDIPIVKELGITACLGVLLMIVTNKMILPICLTHVKLEDYCRRHSLKPESALMVAIWRGIARCAEPRIAVGIFAVTLALLAGSAVMSRNLVIGDSGDGVPELHADSRYNRDNRQIAKSYDIGTDVLTVIVEAKEFEGESCLHYDVISTIDKFELYLRGVHGVQSVLSVAGIGRLIISAFSEGNPRWRALPRSQAGLSAGSKAFDPNLGFNNEGCKAIQVLIFTRGHDGQTVAHVIAEIKRFIADHPVQGVNMRLASGNVGVMAATNEAVAEAEETMLLAIFGALAVLCLLTFRSLKATLCVLVPLTIVSIFCNALMALLGIGLKVATLPVIALGVGVGVDYGIYLFERIQHDMRDGRNFQDAFYEAMRTRGTAAVFTAITMSVAVGTWTLSALKFQGDMGLLLSFMFLVNMIGAVCLLPALGAWFFKASAKAAA</sequence>
<feature type="transmembrane region" description="Helical" evidence="6">
    <location>
        <begin position="404"/>
        <end position="427"/>
    </location>
</feature>
<comment type="subcellular location">
    <subcellularLocation>
        <location evidence="1">Cell membrane</location>
        <topology evidence="1">Multi-pass membrane protein</topology>
    </subcellularLocation>
</comment>
<evidence type="ECO:0000256" key="6">
    <source>
        <dbReference type="SAM" id="Phobius"/>
    </source>
</evidence>
<feature type="transmembrane region" description="Helical" evidence="6">
    <location>
        <begin position="300"/>
        <end position="324"/>
    </location>
</feature>